<dbReference type="Pfam" id="PF07963">
    <property type="entry name" value="N_methyl"/>
    <property type="match status" value="1"/>
</dbReference>
<proteinExistence type="inferred from homology"/>
<dbReference type="Pfam" id="PF11612">
    <property type="entry name" value="T2SSJ"/>
    <property type="match status" value="1"/>
</dbReference>
<evidence type="ECO:0000256" key="9">
    <source>
        <dbReference type="ARBA" id="ARBA00023136"/>
    </source>
</evidence>
<evidence type="ECO:0000313" key="11">
    <source>
        <dbReference type="EMBL" id="QPG05574.1"/>
    </source>
</evidence>
<evidence type="ECO:0000256" key="4">
    <source>
        <dbReference type="ARBA" id="ARBA00022475"/>
    </source>
</evidence>
<comment type="subcellular location">
    <subcellularLocation>
        <location evidence="1">Cell inner membrane</location>
        <topology evidence="1">Single-pass membrane protein</topology>
    </subcellularLocation>
</comment>
<dbReference type="SUPFAM" id="SSF54523">
    <property type="entry name" value="Pili subunits"/>
    <property type="match status" value="1"/>
</dbReference>
<dbReference type="GO" id="GO:0005886">
    <property type="term" value="C:plasma membrane"/>
    <property type="evidence" value="ECO:0007669"/>
    <property type="project" value="UniProtKB-SubCell"/>
</dbReference>
<dbReference type="InterPro" id="IPR045584">
    <property type="entry name" value="Pilin-like"/>
</dbReference>
<accession>A0A7S9DX41</accession>
<evidence type="ECO:0000256" key="3">
    <source>
        <dbReference type="ARBA" id="ARBA00021539"/>
    </source>
</evidence>
<comment type="similarity">
    <text evidence="2">Belongs to the GSP J family.</text>
</comment>
<evidence type="ECO:0000256" key="6">
    <source>
        <dbReference type="ARBA" id="ARBA00022519"/>
    </source>
</evidence>
<dbReference type="PANTHER" id="PTHR39583:SF2">
    <property type="entry name" value="TYPE II SECRETION SYSTEM PROTEIN J"/>
    <property type="match status" value="1"/>
</dbReference>
<dbReference type="Proteomes" id="UP000595095">
    <property type="component" value="Chromosome"/>
</dbReference>
<dbReference type="KEGG" id="smaa:IT774_16040"/>
<keyword evidence="4" id="KW-1003">Cell membrane</keyword>
<evidence type="ECO:0000256" key="5">
    <source>
        <dbReference type="ARBA" id="ARBA00022481"/>
    </source>
</evidence>
<keyword evidence="12" id="KW-1185">Reference proteome</keyword>
<evidence type="ECO:0000256" key="2">
    <source>
        <dbReference type="ARBA" id="ARBA00011084"/>
    </source>
</evidence>
<dbReference type="NCBIfam" id="TIGR02532">
    <property type="entry name" value="IV_pilin_GFxxxE"/>
    <property type="match status" value="1"/>
</dbReference>
<dbReference type="Gene3D" id="2.10.70.20">
    <property type="entry name" value="gspk-gspi-gspj complex like domains"/>
    <property type="match status" value="1"/>
</dbReference>
<dbReference type="NCBIfam" id="TIGR01711">
    <property type="entry name" value="gspJ"/>
    <property type="match status" value="1"/>
</dbReference>
<feature type="transmembrane region" description="Helical" evidence="10">
    <location>
        <begin position="12"/>
        <end position="38"/>
    </location>
</feature>
<name>A0A7S9DX41_9ALTE</name>
<evidence type="ECO:0000256" key="8">
    <source>
        <dbReference type="ARBA" id="ARBA00022989"/>
    </source>
</evidence>
<reference evidence="11 12" key="1">
    <citation type="submission" date="2020-11" db="EMBL/GenBank/DDBJ databases">
        <title>Complete genome sequence for Salinimonas sp. strain G2-b.</title>
        <authorList>
            <person name="Park S.-J."/>
        </authorList>
    </citation>
    <scope>NUCLEOTIDE SEQUENCE [LARGE SCALE GENOMIC DNA]</scope>
    <source>
        <strain evidence="11 12">G2-b</strain>
    </source>
</reference>
<evidence type="ECO:0000256" key="1">
    <source>
        <dbReference type="ARBA" id="ARBA00004377"/>
    </source>
</evidence>
<dbReference type="InterPro" id="IPR010055">
    <property type="entry name" value="T2SS_protein-GspJ"/>
</dbReference>
<dbReference type="RefSeq" id="WP_195810660.1">
    <property type="nucleotide sequence ID" value="NZ_CP064795.1"/>
</dbReference>
<evidence type="ECO:0000256" key="7">
    <source>
        <dbReference type="ARBA" id="ARBA00022692"/>
    </source>
</evidence>
<protein>
    <recommendedName>
        <fullName evidence="3">Type II secretion system protein J</fullName>
    </recommendedName>
</protein>
<keyword evidence="6" id="KW-0997">Cell inner membrane</keyword>
<evidence type="ECO:0000313" key="12">
    <source>
        <dbReference type="Proteomes" id="UP000595095"/>
    </source>
</evidence>
<dbReference type="AlphaFoldDB" id="A0A7S9DX41"/>
<dbReference type="InterPro" id="IPR051621">
    <property type="entry name" value="T2SS_protein_J"/>
</dbReference>
<dbReference type="PROSITE" id="PS00409">
    <property type="entry name" value="PROKAR_NTER_METHYL"/>
    <property type="match status" value="1"/>
</dbReference>
<dbReference type="PANTHER" id="PTHR39583">
    <property type="entry name" value="TYPE II SECRETION SYSTEM PROTEIN J-RELATED"/>
    <property type="match status" value="1"/>
</dbReference>
<evidence type="ECO:0000256" key="10">
    <source>
        <dbReference type="SAM" id="Phobius"/>
    </source>
</evidence>
<organism evidence="11 12">
    <name type="scientific">Salinimonas marina</name>
    <dbReference type="NCBI Taxonomy" id="2785918"/>
    <lineage>
        <taxon>Bacteria</taxon>
        <taxon>Pseudomonadati</taxon>
        <taxon>Pseudomonadota</taxon>
        <taxon>Gammaproteobacteria</taxon>
        <taxon>Alteromonadales</taxon>
        <taxon>Alteromonadaceae</taxon>
        <taxon>Alteromonas/Salinimonas group</taxon>
        <taxon>Salinimonas</taxon>
    </lineage>
</organism>
<dbReference type="InterPro" id="IPR012902">
    <property type="entry name" value="N_methyl_site"/>
</dbReference>
<dbReference type="EMBL" id="CP064795">
    <property type="protein sequence ID" value="QPG05574.1"/>
    <property type="molecule type" value="Genomic_DNA"/>
</dbReference>
<dbReference type="GO" id="GO:0015627">
    <property type="term" value="C:type II protein secretion system complex"/>
    <property type="evidence" value="ECO:0007669"/>
    <property type="project" value="InterPro"/>
</dbReference>
<keyword evidence="8 10" id="KW-1133">Transmembrane helix</keyword>
<keyword evidence="5" id="KW-0488">Methylation</keyword>
<keyword evidence="7 10" id="KW-0812">Transmembrane</keyword>
<sequence>MTRNSRGTGGFTLLEILVAMAIFAMIGLASTGVLTSVINSNQISQERFAQLQTLQRAMITIERDVLQAIARPVRINGEKTDVVMRGGQLEDSDADGLAFVRGGWHNPQMMLARSTQQTVAYRLSDNKLERLYSNYVDNVIGYEPKVRVLLEGVTDFQVEFVVQSDNTEAGDDTSVTWNDTYTGAALPKAIAITLQTRDFGTIRREFTLWSDGL</sequence>
<dbReference type="Gene3D" id="3.10.610.10">
    <property type="entry name" value="GSPII I/J protein-like"/>
    <property type="match status" value="1"/>
</dbReference>
<dbReference type="GO" id="GO:0015628">
    <property type="term" value="P:protein secretion by the type II secretion system"/>
    <property type="evidence" value="ECO:0007669"/>
    <property type="project" value="InterPro"/>
</dbReference>
<gene>
    <name evidence="11" type="primary">gspJ</name>
    <name evidence="11" type="ORF">IT774_16040</name>
</gene>
<keyword evidence="9 10" id="KW-0472">Membrane</keyword>